<dbReference type="RefSeq" id="WP_116919165.1">
    <property type="nucleotide sequence ID" value="NZ_QEKQ01000005.1"/>
</dbReference>
<evidence type="ECO:0000313" key="4">
    <source>
        <dbReference type="EMBL" id="PVY76431.1"/>
    </source>
</evidence>
<dbReference type="Gene3D" id="3.40.190.10">
    <property type="entry name" value="Periplasmic binding protein-like II"/>
    <property type="match status" value="2"/>
</dbReference>
<reference evidence="4 5" key="1">
    <citation type="submission" date="2018-04" db="EMBL/GenBank/DDBJ databases">
        <title>Genomic Encyclopedia of Type Strains, Phase IV (KMG-IV): sequencing the most valuable type-strain genomes for metagenomic binning, comparative biology and taxonomic classification.</title>
        <authorList>
            <person name="Goeker M."/>
        </authorList>
    </citation>
    <scope>NUCLEOTIDE SEQUENCE [LARGE SCALE GENOMIC DNA]</scope>
    <source>
        <strain evidence="4 5">DSM 28688</strain>
    </source>
</reference>
<dbReference type="InterPro" id="IPR036779">
    <property type="entry name" value="LysM_dom_sf"/>
</dbReference>
<name>A0A2U1CX22_9GAMM</name>
<organism evidence="4 5">
    <name type="scientific">Tamilnaduibacter salinus</name>
    <dbReference type="NCBI Taxonomy" id="1484056"/>
    <lineage>
        <taxon>Bacteria</taxon>
        <taxon>Pseudomonadati</taxon>
        <taxon>Pseudomonadota</taxon>
        <taxon>Gammaproteobacteria</taxon>
        <taxon>Pseudomonadales</taxon>
        <taxon>Marinobacteraceae</taxon>
        <taxon>Tamilnaduibacter</taxon>
    </lineage>
</organism>
<dbReference type="PANTHER" id="PTHR35936:SF25">
    <property type="entry name" value="ABC TRANSPORTER SUBSTRATE-BINDING PROTEIN"/>
    <property type="match status" value="1"/>
</dbReference>
<feature type="domain" description="LysM" evidence="3">
    <location>
        <begin position="32"/>
        <end position="82"/>
    </location>
</feature>
<dbReference type="EMBL" id="QEKQ01000005">
    <property type="protein sequence ID" value="PVY76431.1"/>
    <property type="molecule type" value="Genomic_DNA"/>
</dbReference>
<gene>
    <name evidence="4" type="ORF">C8D92_105184</name>
</gene>
<comment type="similarity">
    <text evidence="1">Belongs to the bacterial solute-binding protein 3 family.</text>
</comment>
<protein>
    <submittedName>
        <fullName evidence="4">Amino acid ABC transporter substrate-binding protein (PAAT family)</fullName>
    </submittedName>
</protein>
<dbReference type="PROSITE" id="PS51782">
    <property type="entry name" value="LYSM"/>
    <property type="match status" value="1"/>
</dbReference>
<feature type="signal peptide" evidence="2">
    <location>
        <begin position="1"/>
        <end position="26"/>
    </location>
</feature>
<dbReference type="Gene3D" id="3.10.350.10">
    <property type="entry name" value="LysM domain"/>
    <property type="match status" value="1"/>
</dbReference>
<dbReference type="Proteomes" id="UP000245887">
    <property type="component" value="Unassembled WGS sequence"/>
</dbReference>
<proteinExistence type="inferred from homology"/>
<accession>A0A2U1CX22</accession>
<sequence>MIRVRLATHIGVLVCLILLFPPAAWADIPCDQAYRVQPGDTLSRIAGRAYGDVRKWTVIYNNNIRTIGTNPHLIHIGTRLHIGCLNAAATSAPTPGWQAAEGKSIKVLTGGNYQPFTGKELPNGGLVTDVVNSALNNTPGVTSFGVAWVDDWSRHLDPLLSNRTYDLGFPWLKPDCRQTPDNTRCRHFLFSDPMFEMLVLLFVDRSGGFVFQDESDIHGKTLCRPDGYYTHDLEKNGRLWLTNNRVVLKQPDSVDACFRMLTTGSVDAVALNEFTGRSAMKRLNLENRVRIVQSRPLSIEGLHVLVHRDHPQAERLIGQVNDGLNAIKDSGRYQSIVDRHLSRFWEQF</sequence>
<dbReference type="CDD" id="cd00118">
    <property type="entry name" value="LysM"/>
    <property type="match status" value="1"/>
</dbReference>
<dbReference type="SUPFAM" id="SSF53850">
    <property type="entry name" value="Periplasmic binding protein-like II"/>
    <property type="match status" value="1"/>
</dbReference>
<evidence type="ECO:0000256" key="2">
    <source>
        <dbReference type="SAM" id="SignalP"/>
    </source>
</evidence>
<evidence type="ECO:0000259" key="3">
    <source>
        <dbReference type="PROSITE" id="PS51782"/>
    </source>
</evidence>
<feature type="chain" id="PRO_5015550553" evidence="2">
    <location>
        <begin position="27"/>
        <end position="348"/>
    </location>
</feature>
<comment type="caution">
    <text evidence="4">The sequence shown here is derived from an EMBL/GenBank/DDBJ whole genome shotgun (WGS) entry which is preliminary data.</text>
</comment>
<evidence type="ECO:0000313" key="5">
    <source>
        <dbReference type="Proteomes" id="UP000245887"/>
    </source>
</evidence>
<dbReference type="AlphaFoldDB" id="A0A2U1CX22"/>
<evidence type="ECO:0000256" key="1">
    <source>
        <dbReference type="ARBA" id="ARBA00010333"/>
    </source>
</evidence>
<dbReference type="OrthoDB" id="245568at2"/>
<keyword evidence="2" id="KW-0732">Signal</keyword>
<dbReference type="PANTHER" id="PTHR35936">
    <property type="entry name" value="MEMBRANE-BOUND LYTIC MUREIN TRANSGLYCOSYLASE F"/>
    <property type="match status" value="1"/>
</dbReference>
<dbReference type="InterPro" id="IPR018392">
    <property type="entry name" value="LysM"/>
</dbReference>